<dbReference type="PROSITE" id="PS00455">
    <property type="entry name" value="AMP_BINDING"/>
    <property type="match status" value="1"/>
</dbReference>
<protein>
    <submittedName>
        <fullName evidence="7">Uncharacterized protein</fullName>
    </submittedName>
</protein>
<dbReference type="Gene3D" id="3.40.50.12780">
    <property type="entry name" value="N-terminal domain of ligase-like"/>
    <property type="match status" value="1"/>
</dbReference>
<dbReference type="SUPFAM" id="SSF56801">
    <property type="entry name" value="Acetyl-CoA synthetase-like"/>
    <property type="match status" value="1"/>
</dbReference>
<evidence type="ECO:0000256" key="2">
    <source>
        <dbReference type="ARBA" id="ARBA00006432"/>
    </source>
</evidence>
<evidence type="ECO:0000259" key="5">
    <source>
        <dbReference type="Pfam" id="PF00501"/>
    </source>
</evidence>
<dbReference type="OrthoDB" id="6507574at2759"/>
<evidence type="ECO:0000256" key="3">
    <source>
        <dbReference type="ARBA" id="ARBA00022598"/>
    </source>
</evidence>
<keyword evidence="3" id="KW-0436">Ligase</keyword>
<dbReference type="InterPro" id="IPR020845">
    <property type="entry name" value="AMP-binding_CS"/>
</dbReference>
<proteinExistence type="inferred from homology"/>
<evidence type="ECO:0000256" key="1">
    <source>
        <dbReference type="ARBA" id="ARBA00004275"/>
    </source>
</evidence>
<gene>
    <name evidence="7" type="ORF">ONB1V03_LOCUS13223</name>
</gene>
<dbReference type="Pfam" id="PF13193">
    <property type="entry name" value="AMP-binding_C"/>
    <property type="match status" value="1"/>
</dbReference>
<dbReference type="PANTHER" id="PTHR24096:SF149">
    <property type="entry name" value="AMP-BINDING DOMAIN-CONTAINING PROTEIN-RELATED"/>
    <property type="match status" value="1"/>
</dbReference>
<evidence type="ECO:0000259" key="6">
    <source>
        <dbReference type="Pfam" id="PF13193"/>
    </source>
</evidence>
<sequence>MVFCCLAEHSSQDEIKSNIEKLKPSVVKLLISDKQSKPDANGNTLQSLEEILSQPRDDSILLPVKTSLDETATYVLSSGSTGQPKAIIKTNRNLLTTVEATQHREMTELTPNEIQLSSNLSHVSGQRYLISAINGRAQLAIVRVDENLDDVYGNIHKYNITSAFLIPTQLNYLVKNSETIDRDYLKSLRDVVTGAAPVSETTFRCYSMSEVGWATQTPVTQFINDYTCVGKVCPNTQIKVIDDQGHSLPANTNGQVCIGGPQVTPGYLNNAEENDKLFTADGFLKTGDIGYYDDNHYFYIVGRSKEVINVERSIVMPAEIENILLTHNDVVNAAVFGVKDEERGEVPMAFITRANGATITPQELIDYVDSRVNYYKKLRGGIRVLDAFPLTSLKKINRGVLKKMLST</sequence>
<keyword evidence="8" id="KW-1185">Reference proteome</keyword>
<dbReference type="GO" id="GO:0005777">
    <property type="term" value="C:peroxisome"/>
    <property type="evidence" value="ECO:0007669"/>
    <property type="project" value="UniProtKB-SubCell"/>
</dbReference>
<feature type="domain" description="AMP-binding enzyme C-terminal" evidence="6">
    <location>
        <begin position="319"/>
        <end position="395"/>
    </location>
</feature>
<dbReference type="InterPro" id="IPR045851">
    <property type="entry name" value="AMP-bd_C_sf"/>
</dbReference>
<dbReference type="Pfam" id="PF00501">
    <property type="entry name" value="AMP-binding"/>
    <property type="match status" value="1"/>
</dbReference>
<feature type="domain" description="AMP-dependent synthetase/ligase" evidence="5">
    <location>
        <begin position="14"/>
        <end position="268"/>
    </location>
</feature>
<dbReference type="Proteomes" id="UP000728032">
    <property type="component" value="Unassembled WGS sequence"/>
</dbReference>
<dbReference type="InterPro" id="IPR042099">
    <property type="entry name" value="ANL_N_sf"/>
</dbReference>
<keyword evidence="4" id="KW-0576">Peroxisome</keyword>
<evidence type="ECO:0000313" key="7">
    <source>
        <dbReference type="EMBL" id="CAD7656587.1"/>
    </source>
</evidence>
<reference evidence="7" key="1">
    <citation type="submission" date="2020-11" db="EMBL/GenBank/DDBJ databases">
        <authorList>
            <person name="Tran Van P."/>
        </authorList>
    </citation>
    <scope>NUCLEOTIDE SEQUENCE</scope>
</reference>
<dbReference type="InterPro" id="IPR000873">
    <property type="entry name" value="AMP-dep_synth/lig_dom"/>
</dbReference>
<accession>A0A7R9MAT0</accession>
<evidence type="ECO:0000313" key="8">
    <source>
        <dbReference type="Proteomes" id="UP000728032"/>
    </source>
</evidence>
<dbReference type="PANTHER" id="PTHR24096">
    <property type="entry name" value="LONG-CHAIN-FATTY-ACID--COA LIGASE"/>
    <property type="match status" value="1"/>
</dbReference>
<dbReference type="InterPro" id="IPR025110">
    <property type="entry name" value="AMP-bd_C"/>
</dbReference>
<dbReference type="GO" id="GO:0016405">
    <property type="term" value="F:CoA-ligase activity"/>
    <property type="evidence" value="ECO:0007669"/>
    <property type="project" value="TreeGrafter"/>
</dbReference>
<dbReference type="AlphaFoldDB" id="A0A7R9MAT0"/>
<comment type="similarity">
    <text evidence="2">Belongs to the ATP-dependent AMP-binding enzyme family.</text>
</comment>
<dbReference type="EMBL" id="CAJPVJ010011387">
    <property type="protein sequence ID" value="CAG2173774.1"/>
    <property type="molecule type" value="Genomic_DNA"/>
</dbReference>
<dbReference type="Gene3D" id="3.30.300.30">
    <property type="match status" value="1"/>
</dbReference>
<organism evidence="7">
    <name type="scientific">Oppiella nova</name>
    <dbReference type="NCBI Taxonomy" id="334625"/>
    <lineage>
        <taxon>Eukaryota</taxon>
        <taxon>Metazoa</taxon>
        <taxon>Ecdysozoa</taxon>
        <taxon>Arthropoda</taxon>
        <taxon>Chelicerata</taxon>
        <taxon>Arachnida</taxon>
        <taxon>Acari</taxon>
        <taxon>Acariformes</taxon>
        <taxon>Sarcoptiformes</taxon>
        <taxon>Oribatida</taxon>
        <taxon>Brachypylina</taxon>
        <taxon>Oppioidea</taxon>
        <taxon>Oppiidae</taxon>
        <taxon>Oppiella</taxon>
    </lineage>
</organism>
<comment type="subcellular location">
    <subcellularLocation>
        <location evidence="1">Peroxisome</location>
    </subcellularLocation>
</comment>
<name>A0A7R9MAT0_9ACAR</name>
<evidence type="ECO:0000256" key="4">
    <source>
        <dbReference type="ARBA" id="ARBA00023140"/>
    </source>
</evidence>
<dbReference type="EMBL" id="OC926212">
    <property type="protein sequence ID" value="CAD7656587.1"/>
    <property type="molecule type" value="Genomic_DNA"/>
</dbReference>